<dbReference type="PANTHER" id="PTHR12274:SF3">
    <property type="entry name" value="PROGRANULIN"/>
    <property type="match status" value="1"/>
</dbReference>
<comment type="similarity">
    <text evidence="2">Belongs to the granulin family.</text>
</comment>
<dbReference type="AlphaFoldDB" id="A0A7L4FTS9"/>
<evidence type="ECO:0000256" key="3">
    <source>
        <dbReference type="ARBA" id="ARBA00022525"/>
    </source>
</evidence>
<evidence type="ECO:0000313" key="6">
    <source>
        <dbReference type="EMBL" id="NXW90177.1"/>
    </source>
</evidence>
<feature type="non-terminal residue" evidence="6">
    <location>
        <position position="301"/>
    </location>
</feature>
<evidence type="ECO:0000256" key="1">
    <source>
        <dbReference type="ARBA" id="ARBA00004613"/>
    </source>
</evidence>
<dbReference type="PROSITE" id="PS00799">
    <property type="entry name" value="GRANULINS"/>
    <property type="match status" value="2"/>
</dbReference>
<dbReference type="FunFam" id="2.10.25.160:FF:000001">
    <property type="entry name" value="Granulin precursor"/>
    <property type="match status" value="1"/>
</dbReference>
<dbReference type="Pfam" id="PF00396">
    <property type="entry name" value="Granulin"/>
    <property type="match status" value="2"/>
</dbReference>
<proteinExistence type="inferred from homology"/>
<reference evidence="6 7" key="1">
    <citation type="submission" date="2020-02" db="EMBL/GenBank/DDBJ databases">
        <title>Bird 10,000 Genomes (B10K) Project - Family phase.</title>
        <authorList>
            <person name="Zhang G."/>
        </authorList>
    </citation>
    <scope>NUCLEOTIDE SEQUENCE [LARGE SCALE GENOMIC DNA]</scope>
    <source>
        <strain evidence="6">B10K-DU-006-06</strain>
    </source>
</reference>
<protein>
    <submittedName>
        <fullName evidence="6">GRN protein</fullName>
    </submittedName>
</protein>
<organism evidence="6 7">
    <name type="scientific">Pampusana beccarii</name>
    <name type="common">Western bronze ground-dove</name>
    <dbReference type="NCBI Taxonomy" id="2953425"/>
    <lineage>
        <taxon>Eukaryota</taxon>
        <taxon>Metazoa</taxon>
        <taxon>Chordata</taxon>
        <taxon>Craniata</taxon>
        <taxon>Vertebrata</taxon>
        <taxon>Euteleostomi</taxon>
        <taxon>Archelosauria</taxon>
        <taxon>Archosauria</taxon>
        <taxon>Dinosauria</taxon>
        <taxon>Saurischia</taxon>
        <taxon>Theropoda</taxon>
        <taxon>Coelurosauria</taxon>
        <taxon>Aves</taxon>
        <taxon>Neognathae</taxon>
        <taxon>Neoaves</taxon>
        <taxon>Columbimorphae</taxon>
        <taxon>Columbiformes</taxon>
        <taxon>Columbidae</taxon>
        <taxon>Pampusana</taxon>
    </lineage>
</organism>
<keyword evidence="7" id="KW-1185">Reference proteome</keyword>
<dbReference type="SMART" id="SM00277">
    <property type="entry name" value="GRAN"/>
    <property type="match status" value="2"/>
</dbReference>
<sequence length="301" mass="30878">PQDVPCAGRHRCCPQGSRCSADGESCVTSAGTRGSHRVGGTRVGLRRGTRGAPRAVPCPDGQSECPDNATCCVTTSGAWGCCPMPQASCCADRVHCCPHGTVCDLAHGRCLSPAGDTPLGTAFPAWKRQPPPAVTLRQVLCPDGRSACPDGATCCQLSPGQYGCCPLQNVSAGPPGTDTLQAGMGRGQGTVALELGGWGHSLSPGGPQVFSWRGGSAWTHPPLFRPPQAVCCPDHVHCCPQGYTCDTGTGTCLQDGGPPRPWAHKSPALARGGDVKCDEETSCPQGSTCCPLSLGTWGCCP</sequence>
<keyword evidence="4" id="KW-1015">Disulfide bond</keyword>
<gene>
    <name evidence="6" type="primary">Grn_0</name>
    <name evidence="6" type="ORF">ALOBEC_R03109</name>
</gene>
<accession>A0A7L4FTS9</accession>
<keyword evidence="3" id="KW-0964">Secreted</keyword>
<feature type="domain" description="Granulins" evidence="5">
    <location>
        <begin position="232"/>
        <end position="245"/>
    </location>
</feature>
<evidence type="ECO:0000256" key="4">
    <source>
        <dbReference type="ARBA" id="ARBA00023157"/>
    </source>
</evidence>
<dbReference type="InterPro" id="IPR000118">
    <property type="entry name" value="Granulin"/>
</dbReference>
<evidence type="ECO:0000259" key="5">
    <source>
        <dbReference type="PROSITE" id="PS00799"/>
    </source>
</evidence>
<dbReference type="PANTHER" id="PTHR12274">
    <property type="entry name" value="GRANULIN"/>
    <property type="match status" value="1"/>
</dbReference>
<feature type="non-terminal residue" evidence="6">
    <location>
        <position position="1"/>
    </location>
</feature>
<comment type="caution">
    <text evidence="6">The sequence shown here is derived from an EMBL/GenBank/DDBJ whole genome shotgun (WGS) entry which is preliminary data.</text>
</comment>
<dbReference type="Gene3D" id="2.10.25.160">
    <property type="entry name" value="Granulin"/>
    <property type="match status" value="3"/>
</dbReference>
<evidence type="ECO:0000313" key="7">
    <source>
        <dbReference type="Proteomes" id="UP000541332"/>
    </source>
</evidence>
<dbReference type="GO" id="GO:0005576">
    <property type="term" value="C:extracellular region"/>
    <property type="evidence" value="ECO:0007669"/>
    <property type="project" value="UniProtKB-SubCell"/>
</dbReference>
<dbReference type="Proteomes" id="UP000541332">
    <property type="component" value="Unassembled WGS sequence"/>
</dbReference>
<feature type="domain" description="Granulins" evidence="5">
    <location>
        <begin position="90"/>
        <end position="103"/>
    </location>
</feature>
<dbReference type="EMBL" id="VWYH01007105">
    <property type="protein sequence ID" value="NXW90177.1"/>
    <property type="molecule type" value="Genomic_DNA"/>
</dbReference>
<dbReference type="SUPFAM" id="SSF57277">
    <property type="entry name" value="Granulin repeat"/>
    <property type="match status" value="3"/>
</dbReference>
<dbReference type="OrthoDB" id="5854875at2759"/>
<evidence type="ECO:0000256" key="2">
    <source>
        <dbReference type="ARBA" id="ARBA00010093"/>
    </source>
</evidence>
<name>A0A7L4FTS9_9COLU</name>
<dbReference type="InterPro" id="IPR037277">
    <property type="entry name" value="Granulin_sf"/>
</dbReference>
<dbReference type="InterPro" id="IPR039036">
    <property type="entry name" value="Granulin_fam"/>
</dbReference>
<comment type="subcellular location">
    <subcellularLocation>
        <location evidence="1">Secreted</location>
    </subcellularLocation>
</comment>